<dbReference type="Proteomes" id="UP000028401">
    <property type="component" value="Unassembled WGS sequence"/>
</dbReference>
<evidence type="ECO:0008006" key="3">
    <source>
        <dbReference type="Google" id="ProtNLM"/>
    </source>
</evidence>
<dbReference type="PATRIC" id="fig|1415168.3.peg.1336"/>
<dbReference type="SUPFAM" id="SSF53335">
    <property type="entry name" value="S-adenosyl-L-methionine-dependent methyltransferases"/>
    <property type="match status" value="1"/>
</dbReference>
<dbReference type="RefSeq" id="WP_011836176.1">
    <property type="nucleotide sequence ID" value="NZ_AZSI01000036.1"/>
</dbReference>
<dbReference type="Gene3D" id="3.40.50.150">
    <property type="entry name" value="Vaccinia Virus protein VP39"/>
    <property type="match status" value="1"/>
</dbReference>
<organism evidence="1 2">
    <name type="scientific">Lactococcus cremoris subsp. cremoris GE214</name>
    <dbReference type="NCBI Taxonomy" id="1415168"/>
    <lineage>
        <taxon>Bacteria</taxon>
        <taxon>Bacillati</taxon>
        <taxon>Bacillota</taxon>
        <taxon>Bacilli</taxon>
        <taxon>Lactobacillales</taxon>
        <taxon>Streptococcaceae</taxon>
        <taxon>Lactococcus</taxon>
        <taxon>Lactococcus cremoris subsp. cremoris</taxon>
    </lineage>
</organism>
<dbReference type="Pfam" id="PF06962">
    <property type="entry name" value="rRNA_methylase"/>
    <property type="match status" value="1"/>
</dbReference>
<dbReference type="InterPro" id="IPR010719">
    <property type="entry name" value="MnmM_MeTrfase"/>
</dbReference>
<accession>A0A084ABB0</accession>
<evidence type="ECO:0000313" key="1">
    <source>
        <dbReference type="EMBL" id="KEY62589.1"/>
    </source>
</evidence>
<proteinExistence type="predicted"/>
<dbReference type="PANTHER" id="PTHR35276">
    <property type="entry name" value="S-ADENOSYL-L-METHIONINE-DEPENDENT METHYLTRANSFERASES SUPERFAMILY PROTEIN"/>
    <property type="match status" value="1"/>
</dbReference>
<evidence type="ECO:0000313" key="2">
    <source>
        <dbReference type="Proteomes" id="UP000028401"/>
    </source>
</evidence>
<protein>
    <recommendedName>
        <fullName evidence="3">SAM-dependent methyltransferase</fullName>
    </recommendedName>
</protein>
<dbReference type="AlphaFoldDB" id="A0A084ABB0"/>
<reference evidence="1 2" key="1">
    <citation type="submission" date="2014-06" db="EMBL/GenBank/DDBJ databases">
        <title>Draft genome sequence of the putrescine producing strain Lactococcus lactis subsp cremoris GE214.</title>
        <authorList>
            <person name="Ladero V."/>
            <person name="Linares D.M."/>
            <person name="del Rio B."/>
            <person name="Mayo B."/>
            <person name="Martin M.C."/>
            <person name="Fernandez M."/>
            <person name="Alvarez M.A."/>
        </authorList>
    </citation>
    <scope>NUCLEOTIDE SEQUENCE [LARGE SCALE GENOMIC DNA]</scope>
    <source>
        <strain evidence="1 2">GE214</strain>
    </source>
</reference>
<comment type="caution">
    <text evidence="1">The sequence shown here is derived from an EMBL/GenBank/DDBJ whole genome shotgun (WGS) entry which is preliminary data.</text>
</comment>
<sequence>MLKQIEMAHWMLKDIINVDDVVVDATMGNGYDTLFLAELGAKVYAFDVQEAALEATEKRLENKAIKTQIVKKASPVDQSSLPPKEQAFNGVSMTEPSVDLILAGHEELINYVQSPVKAAIFNLGYLPKTDKNIVTRAETTLSALSSLTDLLVVGGRIALVIYYGHEGGEEEKDAVIKWTSTLPQKDWEVTSYAPLNQIHTPPILVLIEKRK</sequence>
<name>A0A084ABB0_LACLC</name>
<dbReference type="SMR" id="A0A084ABB0"/>
<gene>
    <name evidence="1" type="ORF">U725_01259</name>
</gene>
<dbReference type="PANTHER" id="PTHR35276:SF1">
    <property type="entry name" value="TRNA (MNM(5)S(2)U34)-METHYLTRANSFERASE, CHLOROPLASTIC"/>
    <property type="match status" value="1"/>
</dbReference>
<dbReference type="EMBL" id="AZSI01000036">
    <property type="protein sequence ID" value="KEY62589.1"/>
    <property type="molecule type" value="Genomic_DNA"/>
</dbReference>
<dbReference type="InterPro" id="IPR029063">
    <property type="entry name" value="SAM-dependent_MTases_sf"/>
</dbReference>